<name>A0A7G8YQ80_9PSED</name>
<reference evidence="3" key="1">
    <citation type="journal article" date="2020" name="Microbiol. Resour. Announc.">
        <title>Complete genome sequences of four natural Pseudomonas isolates that catabolize a wide range of aromatic compounds relevant to lignin valorization.</title>
        <authorList>
            <person name="Hatmaker E.A."/>
            <person name="Presley G."/>
            <person name="Cannon O."/>
            <person name="Guss A.M."/>
            <person name="Elkins J.G."/>
        </authorList>
    </citation>
    <scope>NUCLEOTIDE SEQUENCE [LARGE SCALE GENOMIC DNA]</scope>
    <source>
        <strain evidence="3">H1F5C</strain>
    </source>
</reference>
<feature type="region of interest" description="Disordered" evidence="1">
    <location>
        <begin position="59"/>
        <end position="80"/>
    </location>
</feature>
<accession>A0A7G8YQ80</accession>
<organism evidence="2 3">
    <name type="scientific">Pseudomonas protegens</name>
    <dbReference type="NCBI Taxonomy" id="380021"/>
    <lineage>
        <taxon>Bacteria</taxon>
        <taxon>Pseudomonadati</taxon>
        <taxon>Pseudomonadota</taxon>
        <taxon>Gammaproteobacteria</taxon>
        <taxon>Pseudomonadales</taxon>
        <taxon>Pseudomonadaceae</taxon>
        <taxon>Pseudomonas</taxon>
    </lineage>
</organism>
<protein>
    <submittedName>
        <fullName evidence="2">Uncharacterized protein</fullName>
    </submittedName>
</protein>
<evidence type="ECO:0000313" key="2">
    <source>
        <dbReference type="EMBL" id="QNH77828.1"/>
    </source>
</evidence>
<gene>
    <name evidence="2" type="ORF">GGI48_01125</name>
</gene>
<dbReference type="AlphaFoldDB" id="A0A7G8YQ80"/>
<proteinExistence type="predicted"/>
<dbReference type="EMBL" id="CP060201">
    <property type="protein sequence ID" value="QNH77828.1"/>
    <property type="molecule type" value="Genomic_DNA"/>
</dbReference>
<evidence type="ECO:0000313" key="3">
    <source>
        <dbReference type="Proteomes" id="UP000515277"/>
    </source>
</evidence>
<sequence length="80" mass="8669">MNLTRYIYTGPQSAASLRVDDSRELLEVQLHTGESVELPAGHEYTLALLELKHLVLAPKPTGKTLSGASEPKKEAKPNAS</sequence>
<feature type="compositionally biased region" description="Basic and acidic residues" evidence="1">
    <location>
        <begin position="70"/>
        <end position="80"/>
    </location>
</feature>
<evidence type="ECO:0000256" key="1">
    <source>
        <dbReference type="SAM" id="MobiDB-lite"/>
    </source>
</evidence>
<dbReference type="Proteomes" id="UP000515277">
    <property type="component" value="Chromosome"/>
</dbReference>
<dbReference type="RefSeq" id="WP_179596417.1">
    <property type="nucleotide sequence ID" value="NZ_CP060201.1"/>
</dbReference>